<organism evidence="10 11">
    <name type="scientific">Allochromatium warmingii</name>
    <name type="common">Chromatium warmingii</name>
    <dbReference type="NCBI Taxonomy" id="61595"/>
    <lineage>
        <taxon>Bacteria</taxon>
        <taxon>Pseudomonadati</taxon>
        <taxon>Pseudomonadota</taxon>
        <taxon>Gammaproteobacteria</taxon>
        <taxon>Chromatiales</taxon>
        <taxon>Chromatiaceae</taxon>
        <taxon>Allochromatium</taxon>
    </lineage>
</organism>
<evidence type="ECO:0000256" key="9">
    <source>
        <dbReference type="HAMAP-Rule" id="MF_01470"/>
    </source>
</evidence>
<proteinExistence type="inferred from homology"/>
<reference evidence="11" key="1">
    <citation type="submission" date="2016-10" db="EMBL/GenBank/DDBJ databases">
        <authorList>
            <person name="Varghese N."/>
            <person name="Submissions S."/>
        </authorList>
    </citation>
    <scope>NUCLEOTIDE SEQUENCE [LARGE SCALE GENOMIC DNA]</scope>
    <source>
        <strain evidence="11">DSM 173</strain>
    </source>
</reference>
<comment type="function">
    <text evidence="9">CRISPR (clustered regularly interspaced short palindromic repeat), is an adaptive immune system that provides protection against mobile genetic elements (viruses, transposable elements and conjugative plasmids). CRISPR clusters contain spacers, sequences complementary to antecedent mobile elements, and target invading nucleic acids. CRISPR clusters are transcribed and processed into CRISPR RNA (crRNA). Acts as a dsDNA endonuclease. Involved in the integration of spacer DNA into the CRISPR cassette.</text>
</comment>
<dbReference type="PANTHER" id="PTHR43219:SF1">
    <property type="entry name" value="CRISPR-ASSOCIATED ENDONUCLEASE CAS1"/>
    <property type="match status" value="1"/>
</dbReference>
<feature type="binding site" evidence="9">
    <location>
        <position position="156"/>
    </location>
    <ligand>
        <name>Mn(2+)</name>
        <dbReference type="ChEBI" id="CHEBI:29035"/>
    </ligand>
</feature>
<protein>
    <recommendedName>
        <fullName evidence="9">CRISPR-associated endonuclease Cas1</fullName>
        <ecNumber evidence="9">3.1.-.-</ecNumber>
    </recommendedName>
</protein>
<dbReference type="OrthoDB" id="9803119at2"/>
<evidence type="ECO:0000256" key="8">
    <source>
        <dbReference type="ARBA" id="ARBA00023211"/>
    </source>
</evidence>
<dbReference type="Gene3D" id="3.100.10.20">
    <property type="entry name" value="CRISPR-associated endonuclease Cas1, N-terminal domain"/>
    <property type="match status" value="1"/>
</dbReference>
<evidence type="ECO:0000313" key="11">
    <source>
        <dbReference type="Proteomes" id="UP000198672"/>
    </source>
</evidence>
<dbReference type="AlphaFoldDB" id="A0A1H3J151"/>
<dbReference type="PANTHER" id="PTHR43219">
    <property type="entry name" value="CRISPR-ASSOCIATED ENDONUCLEASE CAS1"/>
    <property type="match status" value="1"/>
</dbReference>
<dbReference type="Gene3D" id="1.20.120.920">
    <property type="entry name" value="CRISPR-associated endonuclease Cas1, C-terminal domain"/>
    <property type="match status" value="1"/>
</dbReference>
<dbReference type="HAMAP" id="MF_01470">
    <property type="entry name" value="Cas1"/>
    <property type="match status" value="1"/>
</dbReference>
<dbReference type="EC" id="3.1.-.-" evidence="9"/>
<dbReference type="GO" id="GO:0003677">
    <property type="term" value="F:DNA binding"/>
    <property type="evidence" value="ECO:0007669"/>
    <property type="project" value="UniProtKB-KW"/>
</dbReference>
<gene>
    <name evidence="9" type="primary">cas1</name>
    <name evidence="10" type="ORF">SAMN05421644_1517</name>
</gene>
<keyword evidence="5 9" id="KW-0460">Magnesium</keyword>
<comment type="subunit">
    <text evidence="9">Homodimer, forms a heterotetramer with a Cas2 homodimer.</text>
</comment>
<keyword evidence="2 9" id="KW-0479">Metal-binding</keyword>
<evidence type="ECO:0000256" key="6">
    <source>
        <dbReference type="ARBA" id="ARBA00023118"/>
    </source>
</evidence>
<dbReference type="NCBIfam" id="TIGR00287">
    <property type="entry name" value="cas1"/>
    <property type="match status" value="1"/>
</dbReference>
<dbReference type="GO" id="GO:0004520">
    <property type="term" value="F:DNA endonuclease activity"/>
    <property type="evidence" value="ECO:0007669"/>
    <property type="project" value="InterPro"/>
</dbReference>
<evidence type="ECO:0000256" key="5">
    <source>
        <dbReference type="ARBA" id="ARBA00022842"/>
    </source>
</evidence>
<dbReference type="Proteomes" id="UP000198672">
    <property type="component" value="Unassembled WGS sequence"/>
</dbReference>
<keyword evidence="3 9" id="KW-0255">Endonuclease</keyword>
<feature type="binding site" evidence="9">
    <location>
        <position position="220"/>
    </location>
    <ligand>
        <name>Mn(2+)</name>
        <dbReference type="ChEBI" id="CHEBI:29035"/>
    </ligand>
</feature>
<evidence type="ECO:0000256" key="1">
    <source>
        <dbReference type="ARBA" id="ARBA00022722"/>
    </source>
</evidence>
<evidence type="ECO:0000256" key="3">
    <source>
        <dbReference type="ARBA" id="ARBA00022759"/>
    </source>
</evidence>
<name>A0A1H3J151_ALLWA</name>
<comment type="cofactor">
    <cofactor evidence="9">
        <name>Mg(2+)</name>
        <dbReference type="ChEBI" id="CHEBI:18420"/>
    </cofactor>
    <cofactor evidence="9">
        <name>Mn(2+)</name>
        <dbReference type="ChEBI" id="CHEBI:29035"/>
    </cofactor>
</comment>
<comment type="similarity">
    <text evidence="9">Belongs to the CRISPR-associated endonuclease Cas1 family.</text>
</comment>
<dbReference type="GO" id="GO:0043571">
    <property type="term" value="P:maintenance of CRISPR repeat elements"/>
    <property type="evidence" value="ECO:0007669"/>
    <property type="project" value="UniProtKB-UniRule"/>
</dbReference>
<dbReference type="GO" id="GO:0016787">
    <property type="term" value="F:hydrolase activity"/>
    <property type="evidence" value="ECO:0007669"/>
    <property type="project" value="UniProtKB-KW"/>
</dbReference>
<keyword evidence="11" id="KW-1185">Reference proteome</keyword>
<dbReference type="InterPro" id="IPR042206">
    <property type="entry name" value="CRISPR-assoc_Cas1_C"/>
</dbReference>
<sequence>METLFVTRDATLKQHENTLSIMIDGRKRSLPIESIGHLVLLGESRLNTRLLTLCGTHGVRLSVFDYYGYCKGSFEPLDRYPSGMVKLKQAELLLDERKRIAVAREIVRGAAHNMLANLRYYQYRGTEALSDIVTNMQRLVGKIGSADNSPTLMGIEGNLHEWYYSGWKHIDHALDFTPRVRRPPNNPINCLLSFLNQLTYAVTRHETSKTHLEETFSVLHAPGHGRASLSLDLSEPFKPVLTDMLIFRMARRKMLSENWFNINDGVCLLTETGRRHVSEQFAQRLEEQYAGRSFREWIYREALGLERQVLDVAEYESFRRRP</sequence>
<dbReference type="InterPro" id="IPR042211">
    <property type="entry name" value="CRISPR-assoc_Cas1_N"/>
</dbReference>
<accession>A0A1H3J151</accession>
<dbReference type="Pfam" id="PF01867">
    <property type="entry name" value="Cas_Cas1"/>
    <property type="match status" value="1"/>
</dbReference>
<dbReference type="EMBL" id="FNOW01000051">
    <property type="protein sequence ID" value="SDY33622.1"/>
    <property type="molecule type" value="Genomic_DNA"/>
</dbReference>
<evidence type="ECO:0000256" key="4">
    <source>
        <dbReference type="ARBA" id="ARBA00022801"/>
    </source>
</evidence>
<dbReference type="InterPro" id="IPR019858">
    <property type="entry name" value="CRISPR-assoc_Cas1_HMARI/TNEAP"/>
</dbReference>
<evidence type="ECO:0000256" key="2">
    <source>
        <dbReference type="ARBA" id="ARBA00022723"/>
    </source>
</evidence>
<keyword evidence="6 9" id="KW-0051">Antiviral defense</keyword>
<dbReference type="InterPro" id="IPR002729">
    <property type="entry name" value="CRISPR-assoc_Cas1"/>
</dbReference>
<dbReference type="GO" id="GO:0051607">
    <property type="term" value="P:defense response to virus"/>
    <property type="evidence" value="ECO:0007669"/>
    <property type="project" value="UniProtKB-UniRule"/>
</dbReference>
<keyword evidence="1 9" id="KW-0540">Nuclease</keyword>
<evidence type="ECO:0000313" key="10">
    <source>
        <dbReference type="EMBL" id="SDY33622.1"/>
    </source>
</evidence>
<feature type="binding site" evidence="9">
    <location>
        <position position="235"/>
    </location>
    <ligand>
        <name>Mn(2+)</name>
        <dbReference type="ChEBI" id="CHEBI:29035"/>
    </ligand>
</feature>
<keyword evidence="4 9" id="KW-0378">Hydrolase</keyword>
<dbReference type="STRING" id="61595.SAMN05421644_1517"/>
<keyword evidence="8 9" id="KW-0464">Manganese</keyword>
<evidence type="ECO:0000256" key="7">
    <source>
        <dbReference type="ARBA" id="ARBA00023125"/>
    </source>
</evidence>
<dbReference type="RefSeq" id="WP_091335049.1">
    <property type="nucleotide sequence ID" value="NZ_FNOW01000051.1"/>
</dbReference>
<dbReference type="GO" id="GO:0046872">
    <property type="term" value="F:metal ion binding"/>
    <property type="evidence" value="ECO:0007669"/>
    <property type="project" value="UniProtKB-UniRule"/>
</dbReference>
<keyword evidence="7 9" id="KW-0238">DNA-binding</keyword>